<reference evidence="2" key="1">
    <citation type="submission" date="2021-04" db="EMBL/GenBank/DDBJ databases">
        <authorList>
            <person name="Pira H."/>
            <person name="Risdian C."/>
            <person name="Wink J."/>
        </authorList>
    </citation>
    <scope>NUCLEOTIDE SEQUENCE</scope>
    <source>
        <strain evidence="2">WHY3</strain>
    </source>
</reference>
<comment type="caution">
    <text evidence="2">The sequence shown here is derived from an EMBL/GenBank/DDBJ whole genome shotgun (WGS) entry which is preliminary data.</text>
</comment>
<dbReference type="RefSeq" id="WP_218544591.1">
    <property type="nucleotide sequence ID" value="NZ_JAGSPD010000002.1"/>
</dbReference>
<feature type="signal peptide" evidence="1">
    <location>
        <begin position="1"/>
        <end position="19"/>
    </location>
</feature>
<feature type="chain" id="PRO_5040785381" description="LTXXQ motif family protein" evidence="1">
    <location>
        <begin position="20"/>
        <end position="150"/>
    </location>
</feature>
<evidence type="ECO:0000313" key="2">
    <source>
        <dbReference type="EMBL" id="MBV7268040.1"/>
    </source>
</evidence>
<evidence type="ECO:0000256" key="1">
    <source>
        <dbReference type="SAM" id="SignalP"/>
    </source>
</evidence>
<organism evidence="2 3">
    <name type="scientific">Winogradskyella luteola</name>
    <dbReference type="NCBI Taxonomy" id="2828330"/>
    <lineage>
        <taxon>Bacteria</taxon>
        <taxon>Pseudomonadati</taxon>
        <taxon>Bacteroidota</taxon>
        <taxon>Flavobacteriia</taxon>
        <taxon>Flavobacteriales</taxon>
        <taxon>Flavobacteriaceae</taxon>
        <taxon>Winogradskyella</taxon>
    </lineage>
</organism>
<keyword evidence="3" id="KW-1185">Reference proteome</keyword>
<name>A0A9X1F8R3_9FLAO</name>
<dbReference type="AlphaFoldDB" id="A0A9X1F8R3"/>
<evidence type="ECO:0000313" key="3">
    <source>
        <dbReference type="Proteomes" id="UP001138894"/>
    </source>
</evidence>
<accession>A0A9X1F8R3</accession>
<dbReference type="Proteomes" id="UP001138894">
    <property type="component" value="Unassembled WGS sequence"/>
</dbReference>
<evidence type="ECO:0008006" key="4">
    <source>
        <dbReference type="Google" id="ProtNLM"/>
    </source>
</evidence>
<proteinExistence type="predicted"/>
<sequence>MKKAVLIAFALLLGFNTYAQTRRDRMGNPVVPREPTEKEIAKRKQMIEDRRKEYITNFLTTLEADDFQKEIIKQKVNSFFDEKLAILKTRFDRIIERQEAIKKLEDTHFVELEELISENDMKKIKELIQGDFDEKEVKKKKRKKRNKDKG</sequence>
<dbReference type="EMBL" id="JAGSPD010000002">
    <property type="protein sequence ID" value="MBV7268040.1"/>
    <property type="molecule type" value="Genomic_DNA"/>
</dbReference>
<gene>
    <name evidence="2" type="ORF">KCG49_02400</name>
</gene>
<protein>
    <recommendedName>
        <fullName evidence="4">LTXXQ motif family protein</fullName>
    </recommendedName>
</protein>
<keyword evidence="1" id="KW-0732">Signal</keyword>